<protein>
    <submittedName>
        <fullName evidence="2 3">Uncharacterized protein isoform X1</fullName>
    </submittedName>
</protein>
<dbReference type="PaxDb" id="4097-A0A1S4D8F9"/>
<proteinExistence type="predicted"/>
<dbReference type="InterPro" id="IPR029480">
    <property type="entry name" value="Transpos_assoc"/>
</dbReference>
<organism evidence="2">
    <name type="scientific">Nicotiana tabacum</name>
    <name type="common">Common tobacco</name>
    <dbReference type="NCBI Taxonomy" id="4097"/>
    <lineage>
        <taxon>Eukaryota</taxon>
        <taxon>Viridiplantae</taxon>
        <taxon>Streptophyta</taxon>
        <taxon>Embryophyta</taxon>
        <taxon>Tracheophyta</taxon>
        <taxon>Spermatophyta</taxon>
        <taxon>Magnoliopsida</taxon>
        <taxon>eudicotyledons</taxon>
        <taxon>Gunneridae</taxon>
        <taxon>Pentapetalae</taxon>
        <taxon>asterids</taxon>
        <taxon>lamiids</taxon>
        <taxon>Solanales</taxon>
        <taxon>Solanaceae</taxon>
        <taxon>Nicotianoideae</taxon>
        <taxon>Nicotianeae</taxon>
        <taxon>Nicotiana</taxon>
    </lineage>
</organism>
<dbReference type="RefSeq" id="XP_016509704.1">
    <property type="nucleotide sequence ID" value="XM_016654218.1"/>
</dbReference>
<reference evidence="2 3" key="1">
    <citation type="submission" date="2025-04" db="UniProtKB">
        <authorList>
            <consortium name="RefSeq"/>
        </authorList>
    </citation>
    <scope>IDENTIFICATION</scope>
</reference>
<dbReference type="KEGG" id="nta:107827142"/>
<dbReference type="STRING" id="4097.A0A1S4D8F9"/>
<evidence type="ECO:0000313" key="2">
    <source>
        <dbReference type="RefSeq" id="XP_016509702.1"/>
    </source>
</evidence>
<feature type="domain" description="Transposase-associated" evidence="1">
    <location>
        <begin position="4"/>
        <end position="75"/>
    </location>
</feature>
<dbReference type="RefSeq" id="XP_016509703.1">
    <property type="nucleotide sequence ID" value="XM_016654217.1"/>
</dbReference>
<evidence type="ECO:0000313" key="3">
    <source>
        <dbReference type="RefSeq" id="XP_016509703.1"/>
    </source>
</evidence>
<dbReference type="RefSeq" id="XP_016509702.1">
    <property type="nucleotide sequence ID" value="XM_016654216.1"/>
</dbReference>
<dbReference type="InterPro" id="IPR004242">
    <property type="entry name" value="Transposase_21"/>
</dbReference>
<evidence type="ECO:0000259" key="1">
    <source>
        <dbReference type="Pfam" id="PF13963"/>
    </source>
</evidence>
<dbReference type="OMA" id="SHTGLAC"/>
<dbReference type="AlphaFoldDB" id="A0A1S4D8F9"/>
<gene>
    <name evidence="2 3 4" type="primary">LOC107827142</name>
</gene>
<dbReference type="OrthoDB" id="1304753at2759"/>
<dbReference type="Pfam" id="PF13963">
    <property type="entry name" value="Transpos_assoc"/>
    <property type="match status" value="1"/>
</dbReference>
<dbReference type="PANTHER" id="PTHR10775">
    <property type="entry name" value="OS08G0208400 PROTEIN"/>
    <property type="match status" value="1"/>
</dbReference>
<evidence type="ECO:0000313" key="4">
    <source>
        <dbReference type="RefSeq" id="XP_016509704.1"/>
    </source>
</evidence>
<sequence>MDKFWIRKPRNTTEYLFGLNQFLDFAFASAVVEDRIKCPCPKYGFTKWQARDVAFDHLICKPFPQNYVTWSIHGERNILPNSINIKVIQDILPPEDPVELLINEAFGGLRHDGVDVGPSQVAGGEEKLNDESASNDKDFFELLRDGSQELYEGSKYSKLEFLLKLYHIKCLSGLSDKGMSTILDLLRDAFIFARIPNSFYEAKKTISKLCLDYIMIDACPNDCMLFWGNDANEKTYKYCHTSRWKPNKKRNEDLVSATGKKKTKKKTKKPAKILHYFPLKLRLQRLFMCSKIANYMRWHAEHSNKDGIMRHPRDGEAWKKFYTTFPEFAFDSRNDRLGLASDGFNPFGTMSTNYRIWPVILVPYNLPPWLCMKQPNFILSMIMRGPRTAENNIDVYLQSLIKELNELWSEGVETFDSSKKEMFKLRDALTWTINSFPGLDILSGWNSHTGLACHTCNFDAEPCRFRHSRKWCFIGHCRILARNHKFRLMRHRFDGNVEERNLPKKLSGSDILQQVKDIDVTFGKPAKLNERRK</sequence>
<dbReference type="PANTHER" id="PTHR10775:SF158">
    <property type="entry name" value="TNP2-LIKE TRANSPOSON PROTEIN"/>
    <property type="match status" value="1"/>
</dbReference>
<name>A0A1S4D8F9_TOBAC</name>
<dbReference type="Pfam" id="PF02992">
    <property type="entry name" value="Transposase_21"/>
    <property type="match status" value="1"/>
</dbReference>
<accession>A0A1S4D8F9</accession>